<evidence type="ECO:0000313" key="7">
    <source>
        <dbReference type="Proteomes" id="UP000294527"/>
    </source>
</evidence>
<accession>A0A4R4G8D3</accession>
<dbReference type="PROSITE" id="PS51257">
    <property type="entry name" value="PROKAR_LIPOPROTEIN"/>
    <property type="match status" value="1"/>
</dbReference>
<dbReference type="EMBL" id="SLTU01000003">
    <property type="protein sequence ID" value="TDA72028.1"/>
    <property type="molecule type" value="Genomic_DNA"/>
</dbReference>
<feature type="coiled-coil region" evidence="1">
    <location>
        <begin position="25"/>
        <end position="52"/>
    </location>
</feature>
<dbReference type="EMBL" id="SLTU01000002">
    <property type="protein sequence ID" value="TDA72534.1"/>
    <property type="molecule type" value="Genomic_DNA"/>
</dbReference>
<evidence type="ECO:0000313" key="5">
    <source>
        <dbReference type="EMBL" id="TDA72028.1"/>
    </source>
</evidence>
<feature type="signal peptide" evidence="2">
    <location>
        <begin position="1"/>
        <end position="23"/>
    </location>
</feature>
<feature type="chain" id="PRO_5036121310" description="DUF4988 domain-containing protein" evidence="2">
    <location>
        <begin position="24"/>
        <end position="886"/>
    </location>
</feature>
<dbReference type="RefSeq" id="WP_007841804.1">
    <property type="nucleotide sequence ID" value="NZ_CAXSRD010000029.1"/>
</dbReference>
<gene>
    <name evidence="6" type="ORF">E1I98_13845</name>
    <name evidence="5" type="ORF">E1I98_24540</name>
    <name evidence="4" type="ORF">E1I98_24660</name>
    <name evidence="3" type="ORF">E1I98_26330</name>
</gene>
<evidence type="ECO:0008006" key="8">
    <source>
        <dbReference type="Google" id="ProtNLM"/>
    </source>
</evidence>
<sequence>MNKKFLSAILFGALMVSSTGTFVSCKDYDDDIDRIDNTLNDLKSKLDALQTKVEGGKYVTNVAKDGEGIIITWNDNSTNKIETIKGDKGDKGDAVEITIDPTTKNWKIDGVDTGICAEGKNGTSSNGVNAKSPSIDPTTGNWVVYEWNEEKQEYVGTDTGISAKGASAYVVDEGNYYTLNVAADKAGSSYTTVKLPKTPVVITEIEVLGLVESEDGVASIVTEGNKFQYNYTFIEALTDAHKKWNKEEGVKKLAAGQVLSTLEKSNFLVRVAPAKLDASKFTFSLVNSKLAEAPVALDAPVACNDLLARAISGNGLWTIAATAKEGLTYDKAADYENEFKKGGKAILFALQEKDGFATLYDLSFEKKNDMELTAKVDKVNAESVSGSQNSEYGKTELQALKNEAGQSKKLNEISLGDVAITFDNAVYDAHLHIDNATIQRWGITNVNGTSFTVNKRPDDVTVANFQVQVHYVTLKGEVKSEYIPFKVGKSYANVTTLASKNIEISATNANNKFENSLDPMYTNLGDNVDLWKADVDELVITYEYFNADGKWVAADGTNNAGNIKAELDEKTSKVTVSMVSNTTKMDLTKSYRVKINFEDVNGEVLNTVYQPITFSIPAMSHIFVQQPGVFVDGVAYAYMDAKANRGGNAVAASYNVKGAFVDLANKLGTSTFKANLDAETKIVDDYRSEGLADLNDTELAKDDIATWTITLKDVEKSEINGTQKGYGKELIVNITNVKYLNVYDYKDEVYTFKISVLSPILEGKVTAIGGEVIVPATKQDGYKVNDSHIKGYTYNNEVYSIFSDAKAPEYWKRKEINSVNFATGNENVFTCDATGSDYVDAKNLGSVTVYPKNLKETTSENMTVTVKDAWGYTLTQKVKVTVKVGE</sequence>
<evidence type="ECO:0000313" key="4">
    <source>
        <dbReference type="EMBL" id="TDA71237.1"/>
    </source>
</evidence>
<reference evidence="4 7" key="1">
    <citation type="journal article" date="2019" name="Nat. Microbiol.">
        <title>Genomic variation and strain-specific functional adaptation in the human gut microbiome during early life.</title>
        <authorList>
            <person name="Vatanen T."/>
            <person name="Plichta D.R."/>
            <person name="Somani J."/>
            <person name="Munch P.C."/>
            <person name="Arthur T.D."/>
            <person name="Hall A.B."/>
            <person name="Rudolf S."/>
            <person name="Oakeley E.J."/>
            <person name="Ke X."/>
            <person name="Young R.A."/>
            <person name="Haiser H.J."/>
            <person name="Kolde R."/>
            <person name="Yassour M."/>
            <person name="Luopajarvi K."/>
            <person name="Siljander H."/>
            <person name="Virtanen S.M."/>
            <person name="Ilonen J."/>
            <person name="Uibo R."/>
            <person name="Tillmann V."/>
            <person name="Mokurov S."/>
            <person name="Dorshakova N."/>
            <person name="Porter J.A."/>
            <person name="McHardy A.C."/>
            <person name="Lahdesmaki H."/>
            <person name="Vlamakis H."/>
            <person name="Huttenhower C."/>
            <person name="Knip M."/>
            <person name="Xavier R.J."/>
        </authorList>
    </citation>
    <scope>NUCLEOTIDE SEQUENCE [LARGE SCALE GENOMIC DNA]</scope>
    <source>
        <strain evidence="4 7">RJX1047</strain>
    </source>
</reference>
<dbReference type="EMBL" id="SLTU01000015">
    <property type="protein sequence ID" value="TDA70859.1"/>
    <property type="molecule type" value="Genomic_DNA"/>
</dbReference>
<evidence type="ECO:0000256" key="2">
    <source>
        <dbReference type="SAM" id="SignalP"/>
    </source>
</evidence>
<organism evidence="4 7">
    <name type="scientific">Phocaeicola dorei</name>
    <dbReference type="NCBI Taxonomy" id="357276"/>
    <lineage>
        <taxon>Bacteria</taxon>
        <taxon>Pseudomonadati</taxon>
        <taxon>Bacteroidota</taxon>
        <taxon>Bacteroidia</taxon>
        <taxon>Bacteroidales</taxon>
        <taxon>Bacteroidaceae</taxon>
        <taxon>Phocaeicola</taxon>
    </lineage>
</organism>
<dbReference type="Proteomes" id="UP000294527">
    <property type="component" value="Unassembled WGS sequence"/>
</dbReference>
<comment type="caution">
    <text evidence="4">The sequence shown here is derived from an EMBL/GenBank/DDBJ whole genome shotgun (WGS) entry which is preliminary data.</text>
</comment>
<keyword evidence="2" id="KW-0732">Signal</keyword>
<dbReference type="EMBL" id="SLTU01000005">
    <property type="protein sequence ID" value="TDA71237.1"/>
    <property type="molecule type" value="Genomic_DNA"/>
</dbReference>
<proteinExistence type="predicted"/>
<keyword evidence="1" id="KW-0175">Coiled coil</keyword>
<protein>
    <recommendedName>
        <fullName evidence="8">DUF4988 domain-containing protein</fullName>
    </recommendedName>
</protein>
<dbReference type="AlphaFoldDB" id="A0A4R4G8D3"/>
<evidence type="ECO:0000313" key="3">
    <source>
        <dbReference type="EMBL" id="TDA70859.1"/>
    </source>
</evidence>
<evidence type="ECO:0000256" key="1">
    <source>
        <dbReference type="SAM" id="Coils"/>
    </source>
</evidence>
<evidence type="ECO:0000313" key="6">
    <source>
        <dbReference type="EMBL" id="TDA72534.1"/>
    </source>
</evidence>
<name>A0A4R4G8D3_9BACT</name>